<gene>
    <name evidence="1" type="ORF">GNP95_13630</name>
</gene>
<name>A0A7X2Z382_9BACL</name>
<dbReference type="Proteomes" id="UP000447876">
    <property type="component" value="Unassembled WGS sequence"/>
</dbReference>
<dbReference type="OrthoDB" id="2991081at2"/>
<comment type="caution">
    <text evidence="1">The sequence shown here is derived from an EMBL/GenBank/DDBJ whole genome shotgun (WGS) entry which is preliminary data.</text>
</comment>
<evidence type="ECO:0000313" key="1">
    <source>
        <dbReference type="EMBL" id="MUG46031.1"/>
    </source>
</evidence>
<dbReference type="AlphaFoldDB" id="A0A7X2Z382"/>
<organism evidence="1 2">
    <name type="scientific">Paenibacillus woosongensis</name>
    <dbReference type="NCBI Taxonomy" id="307580"/>
    <lineage>
        <taxon>Bacteria</taxon>
        <taxon>Bacillati</taxon>
        <taxon>Bacillota</taxon>
        <taxon>Bacilli</taxon>
        <taxon>Bacillales</taxon>
        <taxon>Paenibacillaceae</taxon>
        <taxon>Paenibacillus</taxon>
    </lineage>
</organism>
<evidence type="ECO:0000313" key="2">
    <source>
        <dbReference type="Proteomes" id="UP000447876"/>
    </source>
</evidence>
<dbReference type="InterPro" id="IPR047901">
    <property type="entry name" value="BC1881-like"/>
</dbReference>
<sequence length="45" mass="4835">MSNVLNKELAARVGIEVIEVNFHGGFKITTGQKEMMPTGPATIFG</sequence>
<reference evidence="1 2" key="1">
    <citation type="submission" date="2019-11" db="EMBL/GenBank/DDBJ databases">
        <title>Draft genome sequences of five Paenibacillus species of dairy origin.</title>
        <authorList>
            <person name="Olajide A.M."/>
            <person name="Chen S."/>
            <person name="Lapointe G."/>
        </authorList>
    </citation>
    <scope>NUCLEOTIDE SEQUENCE [LARGE SCALE GENOMIC DNA]</scope>
    <source>
        <strain evidence="1 2">12CR55</strain>
    </source>
</reference>
<accession>A0A7X2Z382</accession>
<proteinExistence type="predicted"/>
<dbReference type="NCBIfam" id="NF033495">
    <property type="entry name" value="phage_BC1881"/>
    <property type="match status" value="1"/>
</dbReference>
<dbReference type="RefSeq" id="WP_155611433.1">
    <property type="nucleotide sequence ID" value="NZ_WNZW01000004.1"/>
</dbReference>
<protein>
    <submittedName>
        <fullName evidence="1">BC1881 family protein</fullName>
    </submittedName>
</protein>
<dbReference type="EMBL" id="WNZW01000004">
    <property type="protein sequence ID" value="MUG46031.1"/>
    <property type="molecule type" value="Genomic_DNA"/>
</dbReference>